<evidence type="ECO:0000256" key="3">
    <source>
        <dbReference type="ARBA" id="ARBA00022676"/>
    </source>
</evidence>
<keyword evidence="13" id="KW-1185">Reference proteome</keyword>
<dbReference type="InterPro" id="IPR002659">
    <property type="entry name" value="Glyco_trans_31"/>
</dbReference>
<keyword evidence="4" id="KW-0808">Transferase</keyword>
<dbReference type="Proteomes" id="UP000663828">
    <property type="component" value="Unassembled WGS sequence"/>
</dbReference>
<proteinExistence type="inferred from homology"/>
<dbReference type="EMBL" id="CAJNOR010000633">
    <property type="protein sequence ID" value="CAF0968090.1"/>
    <property type="molecule type" value="Genomic_DNA"/>
</dbReference>
<dbReference type="GO" id="GO:0000139">
    <property type="term" value="C:Golgi membrane"/>
    <property type="evidence" value="ECO:0007669"/>
    <property type="project" value="UniProtKB-SubCell"/>
</dbReference>
<keyword evidence="9 10" id="KW-0472">Membrane</keyword>
<keyword evidence="8 10" id="KW-0333">Golgi apparatus</keyword>
<evidence type="ECO:0000256" key="2">
    <source>
        <dbReference type="ARBA" id="ARBA00008661"/>
    </source>
</evidence>
<sequence>MDEFIVYNCTFQFVSNVYLRLTSWSCRHTYRCLGIGYMLLLILILLFNCHIYEWQLNNTFDDRIDEPTYCNRSIIRKHFIRDQSIAELLPQKSAQFSFSYELSNSNICSSTTPHAIIFVISKSTNFPSRLAIRRTWGDLSRLISIQRFAHLRLKLLFLLDIDEARMLSIKLEQAIYNDLIQVRLPEHYTLSTYRDMAILHWTETYCSQVLLTIKTDDDIFLNTFLLANVLTHIISNASSSSALIYGIRFRHARVVRYVDDLTSESVRYITTHDEYPCAYYPDYMSGFGYIITRNARLKLLSAFARHQKLISMSDVYITGILAEYMNIQRQHLRFKISYQSNDDCDVFFNADNAYACASSSHYVSKQAPTSINVDIFERFNAYWKRVIHNRFLYINRNRF</sequence>
<name>A0A814EF77_ADIRI</name>
<evidence type="ECO:0000256" key="1">
    <source>
        <dbReference type="ARBA" id="ARBA00004323"/>
    </source>
</evidence>
<keyword evidence="3 10" id="KW-0328">Glycosyltransferase</keyword>
<evidence type="ECO:0000256" key="6">
    <source>
        <dbReference type="ARBA" id="ARBA00022968"/>
    </source>
</evidence>
<evidence type="ECO:0000256" key="4">
    <source>
        <dbReference type="ARBA" id="ARBA00022679"/>
    </source>
</evidence>
<evidence type="ECO:0000256" key="9">
    <source>
        <dbReference type="ARBA" id="ARBA00023136"/>
    </source>
</evidence>
<keyword evidence="5 10" id="KW-0812">Transmembrane</keyword>
<evidence type="ECO:0000256" key="7">
    <source>
        <dbReference type="ARBA" id="ARBA00022989"/>
    </source>
</evidence>
<protein>
    <recommendedName>
        <fullName evidence="10">Hexosyltransferase</fullName>
        <ecNumber evidence="10">2.4.1.-</ecNumber>
    </recommendedName>
</protein>
<dbReference type="AlphaFoldDB" id="A0A814EF77"/>
<accession>A0A814EF77</accession>
<dbReference type="EC" id="2.4.1.-" evidence="10"/>
<dbReference type="PANTHER" id="PTHR11214:SF3">
    <property type="entry name" value="BETA-1,3-GALACTOSYLTRANSFERASE 6"/>
    <property type="match status" value="1"/>
</dbReference>
<evidence type="ECO:0000256" key="10">
    <source>
        <dbReference type="RuleBase" id="RU363063"/>
    </source>
</evidence>
<evidence type="ECO:0000313" key="11">
    <source>
        <dbReference type="EMBL" id="CAF0906725.1"/>
    </source>
</evidence>
<dbReference type="GO" id="GO:0006493">
    <property type="term" value="P:protein O-linked glycosylation"/>
    <property type="evidence" value="ECO:0007669"/>
    <property type="project" value="TreeGrafter"/>
</dbReference>
<evidence type="ECO:0000313" key="13">
    <source>
        <dbReference type="Proteomes" id="UP000663828"/>
    </source>
</evidence>
<dbReference type="Pfam" id="PF01762">
    <property type="entry name" value="Galactosyl_T"/>
    <property type="match status" value="1"/>
</dbReference>
<comment type="subcellular location">
    <subcellularLocation>
        <location evidence="1 10">Golgi apparatus membrane</location>
        <topology evidence="1 10">Single-pass type II membrane protein</topology>
    </subcellularLocation>
</comment>
<organism evidence="12 13">
    <name type="scientific">Adineta ricciae</name>
    <name type="common">Rotifer</name>
    <dbReference type="NCBI Taxonomy" id="249248"/>
    <lineage>
        <taxon>Eukaryota</taxon>
        <taxon>Metazoa</taxon>
        <taxon>Spiralia</taxon>
        <taxon>Gnathifera</taxon>
        <taxon>Rotifera</taxon>
        <taxon>Eurotatoria</taxon>
        <taxon>Bdelloidea</taxon>
        <taxon>Adinetida</taxon>
        <taxon>Adinetidae</taxon>
        <taxon>Adineta</taxon>
    </lineage>
</organism>
<dbReference type="GO" id="GO:0016758">
    <property type="term" value="F:hexosyltransferase activity"/>
    <property type="evidence" value="ECO:0007669"/>
    <property type="project" value="InterPro"/>
</dbReference>
<keyword evidence="7 10" id="KW-1133">Transmembrane helix</keyword>
<dbReference type="OrthoDB" id="5512589at2759"/>
<reference evidence="12" key="1">
    <citation type="submission" date="2021-02" db="EMBL/GenBank/DDBJ databases">
        <authorList>
            <person name="Nowell W R."/>
        </authorList>
    </citation>
    <scope>NUCLEOTIDE SEQUENCE</scope>
</reference>
<dbReference type="PANTHER" id="PTHR11214">
    <property type="entry name" value="BETA-1,3-N-ACETYLGLUCOSAMINYLTRANSFERASE"/>
    <property type="match status" value="1"/>
</dbReference>
<evidence type="ECO:0000256" key="8">
    <source>
        <dbReference type="ARBA" id="ARBA00023034"/>
    </source>
</evidence>
<feature type="transmembrane region" description="Helical" evidence="10">
    <location>
        <begin position="29"/>
        <end position="47"/>
    </location>
</feature>
<comment type="similarity">
    <text evidence="2 10">Belongs to the glycosyltransferase 31 family.</text>
</comment>
<dbReference type="EMBL" id="CAJNOJ010000034">
    <property type="protein sequence ID" value="CAF0906725.1"/>
    <property type="molecule type" value="Genomic_DNA"/>
</dbReference>
<gene>
    <name evidence="11" type="ORF">EDS130_LOCUS10057</name>
    <name evidence="12" type="ORF">XAT740_LOCUS11518</name>
</gene>
<dbReference type="Proteomes" id="UP000663852">
    <property type="component" value="Unassembled WGS sequence"/>
</dbReference>
<evidence type="ECO:0000256" key="5">
    <source>
        <dbReference type="ARBA" id="ARBA00022692"/>
    </source>
</evidence>
<evidence type="ECO:0000313" key="12">
    <source>
        <dbReference type="EMBL" id="CAF0968090.1"/>
    </source>
</evidence>
<dbReference type="Gene3D" id="3.90.550.50">
    <property type="match status" value="1"/>
</dbReference>
<comment type="caution">
    <text evidence="12">The sequence shown here is derived from an EMBL/GenBank/DDBJ whole genome shotgun (WGS) entry which is preliminary data.</text>
</comment>
<keyword evidence="6 10" id="KW-0735">Signal-anchor</keyword>